<evidence type="ECO:0000313" key="1">
    <source>
        <dbReference type="EMBL" id="HAT4308308.1"/>
    </source>
</evidence>
<reference evidence="1" key="1">
    <citation type="journal article" date="2018" name="Genome Biol.">
        <title>SKESA: strategic k-mer extension for scrupulous assemblies.</title>
        <authorList>
            <person name="Souvorov A."/>
            <person name="Agarwala R."/>
            <person name="Lipman D.J."/>
        </authorList>
    </citation>
    <scope>NUCLEOTIDE SEQUENCE</scope>
    <source>
        <strain evidence="1">C8</strain>
    </source>
</reference>
<accession>A0A8H9QY48</accession>
<name>A0A8H9QY48_CLOPF</name>
<reference evidence="1" key="2">
    <citation type="submission" date="2020-07" db="EMBL/GenBank/DDBJ databases">
        <authorList>
            <consortium name="NCBI Pathogen Detection Project"/>
        </authorList>
    </citation>
    <scope>NUCLEOTIDE SEQUENCE</scope>
    <source>
        <strain evidence="1">C8</strain>
    </source>
</reference>
<protein>
    <submittedName>
        <fullName evidence="1">Uncharacterized protein</fullName>
    </submittedName>
</protein>
<proteinExistence type="predicted"/>
<gene>
    <name evidence="1" type="ORF">I9080_002118</name>
</gene>
<dbReference type="Proteomes" id="UP000859547">
    <property type="component" value="Unassembled WGS sequence"/>
</dbReference>
<sequence length="67" mass="7982">MKNETDFNDKEFINSYLNKGYKVNGSCENVDMALYLLEQNKRVQLVKRKSRFFGLYSYDDCIVITRD</sequence>
<dbReference type="AlphaFoldDB" id="A0A8H9QY48"/>
<dbReference type="EMBL" id="DACTCB010000011">
    <property type="protein sequence ID" value="HAT4308308.1"/>
    <property type="molecule type" value="Genomic_DNA"/>
</dbReference>
<organism evidence="1">
    <name type="scientific">Clostridium perfringens</name>
    <dbReference type="NCBI Taxonomy" id="1502"/>
    <lineage>
        <taxon>Bacteria</taxon>
        <taxon>Bacillati</taxon>
        <taxon>Bacillota</taxon>
        <taxon>Clostridia</taxon>
        <taxon>Eubacteriales</taxon>
        <taxon>Clostridiaceae</taxon>
        <taxon>Clostridium</taxon>
    </lineage>
</organism>
<comment type="caution">
    <text evidence="1">The sequence shown here is derived from an EMBL/GenBank/DDBJ whole genome shotgun (WGS) entry which is preliminary data.</text>
</comment>